<feature type="compositionally biased region" description="Polar residues" evidence="1">
    <location>
        <begin position="146"/>
        <end position="159"/>
    </location>
</feature>
<dbReference type="OrthoDB" id="5428015at2759"/>
<name>V5G6U2_BYSSN</name>
<dbReference type="eggNOG" id="ENOG502QUW1">
    <property type="taxonomic scope" value="Eukaryota"/>
</dbReference>
<dbReference type="HOGENOM" id="CLU_007239_0_0_1"/>
<feature type="compositionally biased region" description="Basic and acidic residues" evidence="1">
    <location>
        <begin position="1145"/>
        <end position="1157"/>
    </location>
</feature>
<evidence type="ECO:0000313" key="4">
    <source>
        <dbReference type="Proteomes" id="UP000018001"/>
    </source>
</evidence>
<feature type="region of interest" description="Disordered" evidence="1">
    <location>
        <begin position="1128"/>
        <end position="1158"/>
    </location>
</feature>
<feature type="compositionally biased region" description="Low complexity" evidence="1">
    <location>
        <begin position="624"/>
        <end position="639"/>
    </location>
</feature>
<reference evidence="4" key="1">
    <citation type="journal article" date="2014" name="Genome Announc.">
        <title>Draft genome sequence of the formaldehyde-resistant fungus Byssochlamys spectabilis No. 5 (anamorph Paecilomyces variotii No. 5) (NBRC109023).</title>
        <authorList>
            <person name="Oka T."/>
            <person name="Ekino K."/>
            <person name="Fukuda K."/>
            <person name="Nomura Y."/>
        </authorList>
    </citation>
    <scope>NUCLEOTIDE SEQUENCE [LARGE SCALE GENOMIC DNA]</scope>
    <source>
        <strain evidence="4">No. 5 / NBRC 109023</strain>
    </source>
</reference>
<evidence type="ECO:0000259" key="2">
    <source>
        <dbReference type="Pfam" id="PF14636"/>
    </source>
</evidence>
<accession>V5G6U2</accession>
<feature type="compositionally biased region" description="Basic and acidic residues" evidence="1">
    <location>
        <begin position="691"/>
        <end position="701"/>
    </location>
</feature>
<dbReference type="EMBL" id="BAUL01000385">
    <property type="protein sequence ID" value="GAE00199.1"/>
    <property type="molecule type" value="Genomic_DNA"/>
</dbReference>
<sequence>MLGRLLSTAASTLNPASYGSRNAAHLESVTEEEHTSGLLFPDASLLRRSNAHAYPLQTSFSSPNASTAGAYDDRGGLELDAGKDFRVVIAQNALGDRDEPCILLDTRMNADQPPQGLGLDPQVFGAPSRRHSRTASLTKAPPRRASVQTTGVHQSSLVESSPLAMAANARRSSQLSPGAFNRARGRSSTLSAAVSGPESYHNRHAGDSSEYGLLNCIFGSSAFSYRGSSTKIHILSADGDTANNSPSASPSYRGSDNYGSRGTTPRGPLGRAHTVGMQPGPPSLQDKLNDPKAPAKVIVLITRMFSVNLPDARDSSLDGPEFISPFQESLPDGYPFPDVSKRKKIKEKKTPMYAVAISIQIPLGARHGTRPISRLGGQAADSLRPGGMSFSLDSAHGFGSSFLEETLSPPPATLDERIDLLVDHWDTITRTLSHLERLASREILSLLKQFDALSSLQPKPAKAPNMQRTNQTIVQLPPNVLSGNKSLREEALLSSHRICFALRIPRVVTGQSRWGVWREEARWIARGLGDKEHNFFFLVLITSFLGNHTEWLSSLGPDWYRRRHYQQQKAQQDAEPIIANRTVIVCSDKMTARRLIFLLSAFLPARQRFEPPASPFRPGSATNPRPLSQSPPSVPQLRQESLRRTIERRARAQRLNLDDGDSHERSISVSSSETATRSADDVDSVAVVDYPKSRRESDARSIRTMNLPIHANDTRMRKATASTASTMAPNSTVPVAHFASQQNRRVPGRQRSESDETDSLASANLLRNLQRSESSNISSDSSNPAGGRRWSGMFSGLWGSRQGSSATDDTEINTLSTAERRPSAVLPGKSQMSKPTLSQMAQEVAVSDEQPQKEITASNKITIPSSSAAPKGLDENAQELLSPNAERRRESLLKLSVRSQDGVVDVDLPLPGFVSLSSSGDSTLASPKKTRTSVTSVDAVASTHSSNSGFNVPIRENDGPNTNVAGWLKSFHEDFLLQAVRPYDSLETDVKRAMLSEPTPNPLPGSTDIDGAERWVDVATTLVADTRTFSVKRLRLRRKIQGNGTPLRTPTSPFNNSRPVTPRQRPETPSSTTPFTSLFTNAGRSRKDSVATMIDPSAINEAEEKFVEEPVMDLDGILVDAVERVLARSGQSSVVPTRPPSPNRGRKEDTSDAHSIHGDIPTVEVPRAECRKMVLGALEEVVRSVTAERFREDGDPELSHPVSSADREQKKKLAAVDNTLREGVRKWLLDVEEAV</sequence>
<feature type="compositionally biased region" description="Basic and acidic residues" evidence="1">
    <location>
        <begin position="640"/>
        <end position="666"/>
    </location>
</feature>
<dbReference type="GO" id="GO:0042030">
    <property type="term" value="F:ATPase inhibitor activity"/>
    <property type="evidence" value="ECO:0007669"/>
    <property type="project" value="TreeGrafter"/>
</dbReference>
<feature type="region of interest" description="Disordered" evidence="1">
    <location>
        <begin position="610"/>
        <end position="874"/>
    </location>
</feature>
<dbReference type="AlphaFoldDB" id="V5G6U2"/>
<feature type="compositionally biased region" description="Polar residues" evidence="1">
    <location>
        <begin position="853"/>
        <end position="868"/>
    </location>
</feature>
<feature type="compositionally biased region" description="Low complexity" evidence="1">
    <location>
        <begin position="772"/>
        <end position="782"/>
    </location>
</feature>
<dbReference type="GO" id="GO:0005737">
    <property type="term" value="C:cytoplasm"/>
    <property type="evidence" value="ECO:0007669"/>
    <property type="project" value="TreeGrafter"/>
</dbReference>
<feature type="region of interest" description="Disordered" evidence="1">
    <location>
        <begin position="238"/>
        <end position="289"/>
    </location>
</feature>
<dbReference type="Proteomes" id="UP000018001">
    <property type="component" value="Unassembled WGS sequence"/>
</dbReference>
<feature type="region of interest" description="Disordered" evidence="1">
    <location>
        <begin position="1040"/>
        <end position="1088"/>
    </location>
</feature>
<feature type="compositionally biased region" description="Polar residues" evidence="1">
    <location>
        <begin position="241"/>
        <end position="263"/>
    </location>
</feature>
<feature type="region of interest" description="Disordered" evidence="1">
    <location>
        <begin position="122"/>
        <end position="203"/>
    </location>
</feature>
<dbReference type="PANTHER" id="PTHR21634:SF9">
    <property type="entry name" value="RE13835P"/>
    <property type="match status" value="1"/>
</dbReference>
<feature type="compositionally biased region" description="Polar residues" evidence="1">
    <location>
        <begin position="830"/>
        <end position="841"/>
    </location>
</feature>
<feature type="compositionally biased region" description="Polar residues" evidence="1">
    <location>
        <begin position="720"/>
        <end position="744"/>
    </location>
</feature>
<organism evidence="3 4">
    <name type="scientific">Byssochlamys spectabilis (strain No. 5 / NBRC 109023)</name>
    <name type="common">Paecilomyces variotii</name>
    <dbReference type="NCBI Taxonomy" id="1356009"/>
    <lineage>
        <taxon>Eukaryota</taxon>
        <taxon>Fungi</taxon>
        <taxon>Dikarya</taxon>
        <taxon>Ascomycota</taxon>
        <taxon>Pezizomycotina</taxon>
        <taxon>Eurotiomycetes</taxon>
        <taxon>Eurotiomycetidae</taxon>
        <taxon>Eurotiales</taxon>
        <taxon>Thermoascaceae</taxon>
        <taxon>Paecilomyces</taxon>
    </lineage>
</organism>
<gene>
    <name evidence="3" type="ORF">PVAR5_8937</name>
</gene>
<feature type="region of interest" description="Disordered" evidence="1">
    <location>
        <begin position="1188"/>
        <end position="1210"/>
    </location>
</feature>
<proteinExistence type="predicted"/>
<keyword evidence="4" id="KW-1185">Reference proteome</keyword>
<feature type="compositionally biased region" description="Low complexity" evidence="1">
    <location>
        <begin position="1068"/>
        <end position="1080"/>
    </location>
</feature>
<feature type="compositionally biased region" description="Polar residues" evidence="1">
    <location>
        <begin position="1042"/>
        <end position="1059"/>
    </location>
</feature>
<feature type="compositionally biased region" description="Low complexity" evidence="1">
    <location>
        <begin position="667"/>
        <end position="677"/>
    </location>
</feature>
<dbReference type="Pfam" id="PF14636">
    <property type="entry name" value="FNIP_N"/>
    <property type="match status" value="1"/>
</dbReference>
<feature type="compositionally biased region" description="Polar residues" evidence="1">
    <location>
        <begin position="759"/>
        <end position="771"/>
    </location>
</feature>
<dbReference type="InterPro" id="IPR028084">
    <property type="entry name" value="FNIP_N_dom"/>
</dbReference>
<dbReference type="GO" id="GO:0051087">
    <property type="term" value="F:protein-folding chaperone binding"/>
    <property type="evidence" value="ECO:0007669"/>
    <property type="project" value="TreeGrafter"/>
</dbReference>
<evidence type="ECO:0000313" key="3">
    <source>
        <dbReference type="EMBL" id="GAE00199.1"/>
    </source>
</evidence>
<comment type="caution">
    <text evidence="3">The sequence shown here is derived from an EMBL/GenBank/DDBJ whole genome shotgun (WGS) entry which is preliminary data.</text>
</comment>
<evidence type="ECO:0000256" key="1">
    <source>
        <dbReference type="SAM" id="MobiDB-lite"/>
    </source>
</evidence>
<feature type="compositionally biased region" description="Polar residues" evidence="1">
    <location>
        <begin position="801"/>
        <end position="817"/>
    </location>
</feature>
<dbReference type="PANTHER" id="PTHR21634">
    <property type="entry name" value="RE13835P"/>
    <property type="match status" value="1"/>
</dbReference>
<feature type="domain" description="Folliculin-interacting protein N-terminal" evidence="2">
    <location>
        <begin position="84"/>
        <end position="240"/>
    </location>
</feature>
<protein>
    <recommendedName>
        <fullName evidence="2">Folliculin-interacting protein N-terminal domain-containing protein</fullName>
    </recommendedName>
</protein>
<dbReference type="InParanoid" id="V5G6U2"/>